<dbReference type="OMA" id="HTHENSK"/>
<dbReference type="SMART" id="SM00597">
    <property type="entry name" value="ZnF_TTF"/>
    <property type="match status" value="1"/>
</dbReference>
<dbReference type="GeneTree" id="ENSGT00940000154356"/>
<feature type="compositionally biased region" description="Basic and acidic residues" evidence="1">
    <location>
        <begin position="11"/>
        <end position="22"/>
    </location>
</feature>
<dbReference type="InterPro" id="IPR012337">
    <property type="entry name" value="RNaseH-like_sf"/>
</dbReference>
<feature type="compositionally biased region" description="Low complexity" evidence="1">
    <location>
        <begin position="42"/>
        <end position="56"/>
    </location>
</feature>
<feature type="domain" description="TTF-type" evidence="2">
    <location>
        <begin position="157"/>
        <end position="240"/>
    </location>
</feature>
<reference evidence="3" key="2">
    <citation type="submission" date="2025-09" db="UniProtKB">
        <authorList>
            <consortium name="Ensembl"/>
        </authorList>
    </citation>
    <scope>IDENTIFICATION</scope>
</reference>
<dbReference type="PANTHER" id="PTHR45749:SF35">
    <property type="entry name" value="AC-LIKE TRANSPOSASE-RELATED"/>
    <property type="match status" value="1"/>
</dbReference>
<name>A0A9J7YMQ6_CYPCA</name>
<dbReference type="Pfam" id="PF05699">
    <property type="entry name" value="Dimer_Tnp_hAT"/>
    <property type="match status" value="1"/>
</dbReference>
<dbReference type="SUPFAM" id="SSF53098">
    <property type="entry name" value="Ribonuclease H-like"/>
    <property type="match status" value="1"/>
</dbReference>
<feature type="region of interest" description="Disordered" evidence="1">
    <location>
        <begin position="639"/>
        <end position="661"/>
    </location>
</feature>
<feature type="region of interest" description="Disordered" evidence="1">
    <location>
        <begin position="1"/>
        <end position="56"/>
    </location>
</feature>
<organism evidence="3 4">
    <name type="scientific">Cyprinus carpio carpio</name>
    <dbReference type="NCBI Taxonomy" id="630221"/>
    <lineage>
        <taxon>Eukaryota</taxon>
        <taxon>Metazoa</taxon>
        <taxon>Chordata</taxon>
        <taxon>Craniata</taxon>
        <taxon>Vertebrata</taxon>
        <taxon>Euteleostomi</taxon>
        <taxon>Actinopterygii</taxon>
        <taxon>Neopterygii</taxon>
        <taxon>Teleostei</taxon>
        <taxon>Ostariophysi</taxon>
        <taxon>Cypriniformes</taxon>
        <taxon>Cyprinidae</taxon>
        <taxon>Cyprininae</taxon>
        <taxon>Cyprinus</taxon>
    </lineage>
</organism>
<dbReference type="InterPro" id="IPR006580">
    <property type="entry name" value="Znf_TTF"/>
</dbReference>
<reference evidence="3" key="1">
    <citation type="submission" date="2025-08" db="UniProtKB">
        <authorList>
            <consortium name="Ensembl"/>
        </authorList>
    </citation>
    <scope>IDENTIFICATION</scope>
</reference>
<accession>A0A9J7YMQ6</accession>
<keyword evidence="4" id="KW-1185">Reference proteome</keyword>
<dbReference type="AlphaFoldDB" id="A0A9J7YMQ6"/>
<dbReference type="Proteomes" id="UP001108240">
    <property type="component" value="Unplaced"/>
</dbReference>
<sequence>MKRNYASGSQKRKEEEDKEKQDSGALLKFLSPQALPKDTSTDEATPSTSSSTSTDASLLSADVSSIAQATTSIPSLTVEDTASRTEIESAPLPNTEVSSTAQGTTSTVIIADDPAQWPAVLTDSVCCQIVKKGPVQVINIVFPQNSENPPRRFTNDNYMRSMKNGEKSLRSWMLYSMSTDSVFCFACTVFGKRDNALSNCGFRTWRNLAHHLKEHEYSKGHCDNMTNWHELQRRLQTNTTIDQRQQDLMQIEIEHWKGVIRRVIAIICHLAERNQALRGTTSELYDPHNGNFLAQVELMAQFDSVMTEHIRRIQNQETRRVHYLSGTIQNEIIAIIGNKVLEEIVRRVHRAKYYSVIMDCTPDVSHKEQLSIVLRIVNCESSVSIAEHFFGFLDVEDTIGKGLTEVLLDHLQKHSLSLSDCRGQSYDNGSNMMGHKQGVQARILQLNSKAFYIPCSSHTLNLVVADAAKSSVLSISFFGVLQRLYNLSSSSVQRWAFLKEHVKQLTLKPLSTTRWEARIDCVKVVRYQLPEILDALSALQTFAIEKGDSETMSTAKSLHGELKTWSFLLCTMTWYNVLYQINHVSKLLQSPNVSMETLRSETEGVKEYLEDFRENGIASCQTDAKDIAENLDMEMTLPEKRQRKKKRQSLYEGTEETQSTPDETFRRDFFLPMVDTALRSLSDRFSRLKGVYDLYDFLFSKDNMKQTIKNGKLHERCKKLEQTLHDIDADDLALEINSSLYTFPDHVATSPFDMLNYIYSEKLLDLYSNLSIALRLLLTLPVSVASGERSFSALKLIKNYMRSTMGQERLTGLALMSIEHDVRQSLDMEDIVIGFAENKARKQQF</sequence>
<evidence type="ECO:0000313" key="4">
    <source>
        <dbReference type="Proteomes" id="UP001108240"/>
    </source>
</evidence>
<feature type="region of interest" description="Disordered" evidence="1">
    <location>
        <begin position="77"/>
        <end position="101"/>
    </location>
</feature>
<dbReference type="PANTHER" id="PTHR45749">
    <property type="match status" value="1"/>
</dbReference>
<protein>
    <recommendedName>
        <fullName evidence="2">TTF-type domain-containing protein</fullName>
    </recommendedName>
</protein>
<evidence type="ECO:0000256" key="1">
    <source>
        <dbReference type="SAM" id="MobiDB-lite"/>
    </source>
</evidence>
<proteinExistence type="predicted"/>
<evidence type="ECO:0000259" key="2">
    <source>
        <dbReference type="SMART" id="SM00597"/>
    </source>
</evidence>
<dbReference type="InterPro" id="IPR025398">
    <property type="entry name" value="DUF4371"/>
</dbReference>
<dbReference type="Pfam" id="PF14291">
    <property type="entry name" value="DUF4371"/>
    <property type="match status" value="1"/>
</dbReference>
<dbReference type="GO" id="GO:0046983">
    <property type="term" value="F:protein dimerization activity"/>
    <property type="evidence" value="ECO:0007669"/>
    <property type="project" value="InterPro"/>
</dbReference>
<dbReference type="Ensembl" id="ENSCCRT00000180318.1">
    <property type="protein sequence ID" value="ENSCCRP00000121172.1"/>
    <property type="gene ID" value="ENSCCRG00000059013.1"/>
</dbReference>
<evidence type="ECO:0000313" key="3">
    <source>
        <dbReference type="Ensembl" id="ENSCCRP00000121172.1"/>
    </source>
</evidence>
<dbReference type="InterPro" id="IPR008906">
    <property type="entry name" value="HATC_C_dom"/>
</dbReference>